<protein>
    <recommendedName>
        <fullName evidence="5">MalT-like TPR region domain-containing protein</fullName>
    </recommendedName>
</protein>
<dbReference type="Pfam" id="PF13374">
    <property type="entry name" value="TPR_10"/>
    <property type="match status" value="1"/>
</dbReference>
<keyword evidence="2" id="KW-0802">TPR repeat</keyword>
<comment type="caution">
    <text evidence="3">The sequence shown here is derived from an EMBL/GenBank/DDBJ whole genome shotgun (WGS) entry which is preliminary data.</text>
</comment>
<keyword evidence="1" id="KW-0677">Repeat</keyword>
<reference evidence="3 4" key="1">
    <citation type="journal article" date="2012" name="Genome Biol.">
        <title>Genome and low-iron response of an oceanic diatom adapted to chronic iron limitation.</title>
        <authorList>
            <person name="Lommer M."/>
            <person name="Specht M."/>
            <person name="Roy A.S."/>
            <person name="Kraemer L."/>
            <person name="Andreson R."/>
            <person name="Gutowska M.A."/>
            <person name="Wolf J."/>
            <person name="Bergner S.V."/>
            <person name="Schilhabel M.B."/>
            <person name="Klostermeier U.C."/>
            <person name="Beiko R.G."/>
            <person name="Rosenstiel P."/>
            <person name="Hippler M."/>
            <person name="Laroche J."/>
        </authorList>
    </citation>
    <scope>NUCLEOTIDE SEQUENCE [LARGE SCALE GENOMIC DNA]</scope>
    <source>
        <strain evidence="3 4">CCMP1005</strain>
    </source>
</reference>
<evidence type="ECO:0000313" key="3">
    <source>
        <dbReference type="EMBL" id="EJK47320.1"/>
    </source>
</evidence>
<evidence type="ECO:0000256" key="2">
    <source>
        <dbReference type="ARBA" id="ARBA00022803"/>
    </source>
</evidence>
<dbReference type="Gene3D" id="1.25.40.10">
    <property type="entry name" value="Tetratricopeptide repeat domain"/>
    <property type="match status" value="3"/>
</dbReference>
<dbReference type="InterPro" id="IPR036452">
    <property type="entry name" value="Ribo_hydro-like"/>
</dbReference>
<dbReference type="SUPFAM" id="SSF48452">
    <property type="entry name" value="TPR-like"/>
    <property type="match status" value="3"/>
</dbReference>
<keyword evidence="4" id="KW-1185">Reference proteome</keyword>
<dbReference type="OMA" id="NHANNIP"/>
<proteinExistence type="predicted"/>
<dbReference type="GO" id="GO:0016799">
    <property type="term" value="F:hydrolase activity, hydrolyzing N-glycosyl compounds"/>
    <property type="evidence" value="ECO:0007669"/>
    <property type="project" value="InterPro"/>
</dbReference>
<dbReference type="Gene3D" id="3.90.245.10">
    <property type="entry name" value="Ribonucleoside hydrolase-like"/>
    <property type="match status" value="1"/>
</dbReference>
<dbReference type="Proteomes" id="UP000266841">
    <property type="component" value="Unassembled WGS sequence"/>
</dbReference>
<dbReference type="InterPro" id="IPR019734">
    <property type="entry name" value="TPR_rpt"/>
</dbReference>
<dbReference type="SUPFAM" id="SSF53590">
    <property type="entry name" value="Nucleoside hydrolase"/>
    <property type="match status" value="1"/>
</dbReference>
<dbReference type="Pfam" id="PF13424">
    <property type="entry name" value="TPR_12"/>
    <property type="match status" value="1"/>
</dbReference>
<dbReference type="InterPro" id="IPR011990">
    <property type="entry name" value="TPR-like_helical_dom_sf"/>
</dbReference>
<name>K0R498_THAOC</name>
<gene>
    <name evidence="3" type="ORF">THAOC_33968</name>
</gene>
<organism evidence="3 4">
    <name type="scientific">Thalassiosira oceanica</name>
    <name type="common">Marine diatom</name>
    <dbReference type="NCBI Taxonomy" id="159749"/>
    <lineage>
        <taxon>Eukaryota</taxon>
        <taxon>Sar</taxon>
        <taxon>Stramenopiles</taxon>
        <taxon>Ochrophyta</taxon>
        <taxon>Bacillariophyta</taxon>
        <taxon>Coscinodiscophyceae</taxon>
        <taxon>Thalassiosirophycidae</taxon>
        <taxon>Thalassiosirales</taxon>
        <taxon>Thalassiosiraceae</taxon>
        <taxon>Thalassiosira</taxon>
    </lineage>
</organism>
<dbReference type="eggNOG" id="ENOG502S860">
    <property type="taxonomic scope" value="Eukaryota"/>
</dbReference>
<feature type="non-terminal residue" evidence="3">
    <location>
        <position position="566"/>
    </location>
</feature>
<accession>K0R498</accession>
<evidence type="ECO:0000256" key="1">
    <source>
        <dbReference type="ARBA" id="ARBA00022737"/>
    </source>
</evidence>
<dbReference type="OrthoDB" id="194468at2759"/>
<evidence type="ECO:0000313" key="4">
    <source>
        <dbReference type="Proteomes" id="UP000266841"/>
    </source>
</evidence>
<dbReference type="SMART" id="SM00028">
    <property type="entry name" value="TPR"/>
    <property type="match status" value="5"/>
</dbReference>
<dbReference type="EMBL" id="AGNL01047097">
    <property type="protein sequence ID" value="EJK47320.1"/>
    <property type="molecule type" value="Genomic_DNA"/>
</dbReference>
<dbReference type="PANTHER" id="PTHR45641:SF19">
    <property type="entry name" value="NEPHROCYSTIN-3"/>
    <property type="match status" value="1"/>
</dbReference>
<dbReference type="PANTHER" id="PTHR45641">
    <property type="entry name" value="TETRATRICOPEPTIDE REPEAT PROTEIN (AFU_ORTHOLOGUE AFUA_6G03870)"/>
    <property type="match status" value="1"/>
</dbReference>
<dbReference type="AlphaFoldDB" id="K0R498"/>
<sequence length="566" mass="62584">MRFLLGLQSMQTLLNNGDDLYERGQFSEALHRYELALQKEDAHSSQAARIQHKIGLTLSQLGDSFKSMNCFQVALKIFQDSDDLGPGSQDAAETTAQMIRILDKIRLESGVGERKFVKGAESTHVGVDVGMNLLEWADYKEAEKTLKECLAENGNDDAKSSAVTEDEKVKAICTLGKLSQAQGRYDEAKRLYLEALKNAKQIAGPESEIDEQIVESIAGYAEILRKSGDLWQAEALHKKVRSMLLVLKDKMDDSDSVISEEVSIEHDLRLAVSHTQLGCTYFELRRYDSGLGEHQAALQIRLRHVDGNDALVSESLNYTAETLCALKQYPKALPLSMHAVAIRFREFGPSHPAYAHSLCVLARCYRGVGRSSAAGPLVDRCLDICGATFEDPLHANFIPNLLLRGDIYSEFCNFDEAIKSYTRARNCHTANFKIGQREHILEEISTKLLEAKSKSNGSLSSGGVCTDDRERERAGVPIIVITDVGRDIDDAMALILLASLKRMLLVRPLAVITTLPPEQDRARLARSILDSLGLHDVPVGIGTQIDMPDEKLNLSCFEGVHVGQNV</sequence>
<evidence type="ECO:0008006" key="5">
    <source>
        <dbReference type="Google" id="ProtNLM"/>
    </source>
</evidence>